<evidence type="ECO:0000313" key="2">
    <source>
        <dbReference type="EMBL" id="KAK2661145.1"/>
    </source>
</evidence>
<evidence type="ECO:0000313" key="3">
    <source>
        <dbReference type="Proteomes" id="UP001280121"/>
    </source>
</evidence>
<accession>A0AAD9XKY8</accession>
<comment type="caution">
    <text evidence="2">The sequence shown here is derived from an EMBL/GenBank/DDBJ whole genome shotgun (WGS) entry which is preliminary data.</text>
</comment>
<keyword evidence="3" id="KW-1185">Reference proteome</keyword>
<feature type="compositionally biased region" description="Acidic residues" evidence="1">
    <location>
        <begin position="28"/>
        <end position="40"/>
    </location>
</feature>
<gene>
    <name evidence="2" type="ORF">Ddye_007678</name>
</gene>
<protein>
    <submittedName>
        <fullName evidence="2">Uncharacterized protein</fullName>
    </submittedName>
</protein>
<feature type="region of interest" description="Disordered" evidence="1">
    <location>
        <begin position="19"/>
        <end position="64"/>
    </location>
</feature>
<sequence>MKVYAKFSKSDYVRCTFDRSKPNISEAANDDDDGDDDVDYNDNGSELGNSDEERSNVSRTNHAAVIVPKHVGSRWSIRLAGGSNHPDVETRNLGTQNRLRQRPTRNSALDTVVLDSESDGEKSLEQTNSKTSGDGNLSIVADSEEEVSDS</sequence>
<feature type="region of interest" description="Disordered" evidence="1">
    <location>
        <begin position="77"/>
        <end position="150"/>
    </location>
</feature>
<evidence type="ECO:0000256" key="1">
    <source>
        <dbReference type="SAM" id="MobiDB-lite"/>
    </source>
</evidence>
<dbReference type="EMBL" id="JANJYI010000002">
    <property type="protein sequence ID" value="KAK2661145.1"/>
    <property type="molecule type" value="Genomic_DNA"/>
</dbReference>
<name>A0AAD9XKY8_9ROSI</name>
<dbReference type="Proteomes" id="UP001280121">
    <property type="component" value="Unassembled WGS sequence"/>
</dbReference>
<reference evidence="2" key="1">
    <citation type="journal article" date="2023" name="Plant J.">
        <title>Genome sequences and population genomics provide insights into the demographic history, inbreeding, and mutation load of two 'living fossil' tree species of Dipteronia.</title>
        <authorList>
            <person name="Feng Y."/>
            <person name="Comes H.P."/>
            <person name="Chen J."/>
            <person name="Zhu S."/>
            <person name="Lu R."/>
            <person name="Zhang X."/>
            <person name="Li P."/>
            <person name="Qiu J."/>
            <person name="Olsen K.M."/>
            <person name="Qiu Y."/>
        </authorList>
    </citation>
    <scope>NUCLEOTIDE SEQUENCE</scope>
    <source>
        <strain evidence="2">KIB01</strain>
    </source>
</reference>
<organism evidence="2 3">
    <name type="scientific">Dipteronia dyeriana</name>
    <dbReference type="NCBI Taxonomy" id="168575"/>
    <lineage>
        <taxon>Eukaryota</taxon>
        <taxon>Viridiplantae</taxon>
        <taxon>Streptophyta</taxon>
        <taxon>Embryophyta</taxon>
        <taxon>Tracheophyta</taxon>
        <taxon>Spermatophyta</taxon>
        <taxon>Magnoliopsida</taxon>
        <taxon>eudicotyledons</taxon>
        <taxon>Gunneridae</taxon>
        <taxon>Pentapetalae</taxon>
        <taxon>rosids</taxon>
        <taxon>malvids</taxon>
        <taxon>Sapindales</taxon>
        <taxon>Sapindaceae</taxon>
        <taxon>Hippocastanoideae</taxon>
        <taxon>Acereae</taxon>
        <taxon>Dipteronia</taxon>
    </lineage>
</organism>
<dbReference type="AlphaFoldDB" id="A0AAD9XKY8"/>
<feature type="compositionally biased region" description="Polar residues" evidence="1">
    <location>
        <begin position="125"/>
        <end position="135"/>
    </location>
</feature>
<feature type="compositionally biased region" description="Polar residues" evidence="1">
    <location>
        <begin position="92"/>
        <end position="109"/>
    </location>
</feature>
<proteinExistence type="predicted"/>